<gene>
    <name evidence="4" type="ORF">B7O98_05255</name>
</gene>
<dbReference type="CDD" id="cd09836">
    <property type="entry name" value="CBS_pair_arch"/>
    <property type="match status" value="1"/>
</dbReference>
<dbReference type="GO" id="GO:0016301">
    <property type="term" value="F:kinase activity"/>
    <property type="evidence" value="ECO:0007669"/>
    <property type="project" value="UniProtKB-KW"/>
</dbReference>
<comment type="caution">
    <text evidence="4">The sequence shown here is derived from an EMBL/GenBank/DDBJ whole genome shotgun (WGS) entry which is preliminary data.</text>
</comment>
<dbReference type="Pfam" id="PF00571">
    <property type="entry name" value="CBS"/>
    <property type="match status" value="2"/>
</dbReference>
<name>A0A2R7Y5N6_9CREN</name>
<keyword evidence="4" id="KW-0418">Kinase</keyword>
<dbReference type="PANTHER" id="PTHR48108">
    <property type="entry name" value="CBS DOMAIN-CONTAINING PROTEIN CBSX2, CHLOROPLASTIC"/>
    <property type="match status" value="1"/>
</dbReference>
<protein>
    <submittedName>
        <fullName evidence="4">Histidine kinase</fullName>
    </submittedName>
</protein>
<dbReference type="AlphaFoldDB" id="A0A2R7Y5N6"/>
<reference evidence="4" key="2">
    <citation type="journal article" date="2018" name="Syst. Appl. Microbiol.">
        <title>A new symbiotic nanoarchaeote (Candidatus Nanoclepta minutus) and its host (Zestosphaera tikiterensis gen. nov., sp. nov.) from a New Zealand hot spring.</title>
        <authorList>
            <person name="St John E."/>
            <person name="Liu Y."/>
            <person name="Podar M."/>
            <person name="Stott M.B."/>
            <person name="Meneghin J."/>
            <person name="Chen Z."/>
            <person name="Lagutin K."/>
            <person name="Mitchell K."/>
            <person name="Reysenbach A.L."/>
        </authorList>
    </citation>
    <scope>NUCLEOTIDE SEQUENCE [LARGE SCALE GENOMIC DNA]</scope>
    <source>
        <strain evidence="4">NZ3</strain>
    </source>
</reference>
<keyword evidence="4" id="KW-0808">Transferase</keyword>
<evidence type="ECO:0000313" key="5">
    <source>
        <dbReference type="Proteomes" id="UP000244093"/>
    </source>
</evidence>
<reference evidence="4" key="1">
    <citation type="submission" date="2017-04" db="EMBL/GenBank/DDBJ databases">
        <authorList>
            <person name="Afonso C.L."/>
            <person name="Miller P.J."/>
            <person name="Scott M.A."/>
            <person name="Spackman E."/>
            <person name="Goraichik I."/>
            <person name="Dimitrov K.M."/>
            <person name="Suarez D.L."/>
            <person name="Swayne D.E."/>
        </authorList>
    </citation>
    <scope>NUCLEOTIDE SEQUENCE</scope>
    <source>
        <strain evidence="4">NZ3</strain>
    </source>
</reference>
<keyword evidence="2" id="KW-0129">CBS domain</keyword>
<dbReference type="Proteomes" id="UP000244093">
    <property type="component" value="Unassembled WGS sequence"/>
</dbReference>
<dbReference type="SMART" id="SM00116">
    <property type="entry name" value="CBS"/>
    <property type="match status" value="2"/>
</dbReference>
<dbReference type="PANTHER" id="PTHR48108:SF26">
    <property type="entry name" value="CBS DOMAIN-CONTAINING PROTEIN DDB_G0289609"/>
    <property type="match status" value="1"/>
</dbReference>
<feature type="domain" description="CBS" evidence="3">
    <location>
        <begin position="18"/>
        <end position="79"/>
    </location>
</feature>
<evidence type="ECO:0000259" key="3">
    <source>
        <dbReference type="PROSITE" id="PS51371"/>
    </source>
</evidence>
<dbReference type="InterPro" id="IPR046342">
    <property type="entry name" value="CBS_dom_sf"/>
</dbReference>
<dbReference type="Gene3D" id="3.10.580.10">
    <property type="entry name" value="CBS-domain"/>
    <property type="match status" value="1"/>
</dbReference>
<keyword evidence="1" id="KW-0677">Repeat</keyword>
<organism evidence="4 5">
    <name type="scientific">Zestosphaera tikiterensis</name>
    <dbReference type="NCBI Taxonomy" id="1973259"/>
    <lineage>
        <taxon>Archaea</taxon>
        <taxon>Thermoproteota</taxon>
        <taxon>Thermoprotei</taxon>
        <taxon>Desulfurococcales</taxon>
        <taxon>Desulfurococcaceae</taxon>
        <taxon>Zestosphaera</taxon>
    </lineage>
</organism>
<dbReference type="PROSITE" id="PS51371">
    <property type="entry name" value="CBS"/>
    <property type="match status" value="2"/>
</dbReference>
<feature type="domain" description="CBS" evidence="3">
    <location>
        <begin position="83"/>
        <end position="139"/>
    </location>
</feature>
<sequence length="142" mass="15642">MPLIKRRRKFPIRVEDVMSSPPITVHRMTSIEDAAKVMLENKIGSVLVVNNEGVLEGIVTERDLVFAIANGKVGKGLPVYMIMTENPVVVNPGTPVDEALRKMREINVRHLPVVSEDGKPLGMVSLRDVIDVIATFISILTS</sequence>
<dbReference type="EMBL" id="NBVN01000003">
    <property type="protein sequence ID" value="PUA32845.1"/>
    <property type="molecule type" value="Genomic_DNA"/>
</dbReference>
<proteinExistence type="predicted"/>
<evidence type="ECO:0000256" key="1">
    <source>
        <dbReference type="ARBA" id="ARBA00022737"/>
    </source>
</evidence>
<dbReference type="InterPro" id="IPR051462">
    <property type="entry name" value="CBS_domain-containing"/>
</dbReference>
<evidence type="ECO:0000313" key="4">
    <source>
        <dbReference type="EMBL" id="PUA32845.1"/>
    </source>
</evidence>
<accession>A0A2R7Y5N6</accession>
<evidence type="ECO:0000256" key="2">
    <source>
        <dbReference type="PROSITE-ProRule" id="PRU00703"/>
    </source>
</evidence>
<dbReference type="SUPFAM" id="SSF54631">
    <property type="entry name" value="CBS-domain pair"/>
    <property type="match status" value="1"/>
</dbReference>
<dbReference type="InterPro" id="IPR000644">
    <property type="entry name" value="CBS_dom"/>
</dbReference>